<dbReference type="SUPFAM" id="SSF55486">
    <property type="entry name" value="Metalloproteases ('zincins'), catalytic domain"/>
    <property type="match status" value="1"/>
</dbReference>
<organism evidence="15 16">
    <name type="scientific">Mucilaginibacter arboris</name>
    <dbReference type="NCBI Taxonomy" id="2682090"/>
    <lineage>
        <taxon>Bacteria</taxon>
        <taxon>Pseudomonadati</taxon>
        <taxon>Bacteroidota</taxon>
        <taxon>Sphingobacteriia</taxon>
        <taxon>Sphingobacteriales</taxon>
        <taxon>Sphingobacteriaceae</taxon>
        <taxon>Mucilaginibacter</taxon>
    </lineage>
</organism>
<feature type="signal peptide" evidence="12">
    <location>
        <begin position="1"/>
        <end position="24"/>
    </location>
</feature>
<evidence type="ECO:0000256" key="6">
    <source>
        <dbReference type="ARBA" id="ARBA00022438"/>
    </source>
</evidence>
<name>A0A7K1STN6_9SPHI</name>
<dbReference type="GO" id="GO:0005737">
    <property type="term" value="C:cytoplasm"/>
    <property type="evidence" value="ECO:0007669"/>
    <property type="project" value="TreeGrafter"/>
</dbReference>
<comment type="similarity">
    <text evidence="3">Belongs to the peptidase M1 family.</text>
</comment>
<keyword evidence="12" id="KW-0732">Signal</keyword>
<dbReference type="GO" id="GO:0016285">
    <property type="term" value="F:alanyl aminopeptidase activity"/>
    <property type="evidence" value="ECO:0007669"/>
    <property type="project" value="UniProtKB-EC"/>
</dbReference>
<keyword evidence="16" id="KW-1185">Reference proteome</keyword>
<dbReference type="PANTHER" id="PTHR11533">
    <property type="entry name" value="PROTEASE M1 ZINC METALLOPROTEASE"/>
    <property type="match status" value="1"/>
</dbReference>
<dbReference type="GO" id="GO:0016020">
    <property type="term" value="C:membrane"/>
    <property type="evidence" value="ECO:0007669"/>
    <property type="project" value="TreeGrafter"/>
</dbReference>
<dbReference type="SUPFAM" id="SSF63737">
    <property type="entry name" value="Leukotriene A4 hydrolase N-terminal domain"/>
    <property type="match status" value="1"/>
</dbReference>
<dbReference type="GO" id="GO:0043171">
    <property type="term" value="P:peptide catabolic process"/>
    <property type="evidence" value="ECO:0007669"/>
    <property type="project" value="TreeGrafter"/>
</dbReference>
<evidence type="ECO:0000256" key="4">
    <source>
        <dbReference type="ARBA" id="ARBA00012564"/>
    </source>
</evidence>
<protein>
    <recommendedName>
        <fullName evidence="5">Aminopeptidase N</fullName>
        <ecNumber evidence="4">3.4.11.2</ecNumber>
    </recommendedName>
</protein>
<evidence type="ECO:0000256" key="2">
    <source>
        <dbReference type="ARBA" id="ARBA00001947"/>
    </source>
</evidence>
<dbReference type="Pfam" id="PF01433">
    <property type="entry name" value="Peptidase_M1"/>
    <property type="match status" value="1"/>
</dbReference>
<dbReference type="Pfam" id="PF13646">
    <property type="entry name" value="HEAT_2"/>
    <property type="match status" value="1"/>
</dbReference>
<evidence type="ECO:0000256" key="8">
    <source>
        <dbReference type="ARBA" id="ARBA00022723"/>
    </source>
</evidence>
<accession>A0A7K1STN6</accession>
<feature type="domain" description="Aminopeptidase N-like N-terminal" evidence="14">
    <location>
        <begin position="50"/>
        <end position="237"/>
    </location>
</feature>
<feature type="chain" id="PRO_5029909399" description="Aminopeptidase N" evidence="12">
    <location>
        <begin position="25"/>
        <end position="838"/>
    </location>
</feature>
<dbReference type="Proteomes" id="UP000462014">
    <property type="component" value="Unassembled WGS sequence"/>
</dbReference>
<dbReference type="InterPro" id="IPR045357">
    <property type="entry name" value="Aminopeptidase_N-like_N"/>
</dbReference>
<dbReference type="InterPro" id="IPR011989">
    <property type="entry name" value="ARM-like"/>
</dbReference>
<dbReference type="Pfam" id="PF17900">
    <property type="entry name" value="Peptidase_M1_N"/>
    <property type="match status" value="1"/>
</dbReference>
<keyword evidence="11" id="KW-0482">Metalloprotease</keyword>
<keyword evidence="9" id="KW-0378">Hydrolase</keyword>
<dbReference type="PANTHER" id="PTHR11533:SF174">
    <property type="entry name" value="PUROMYCIN-SENSITIVE AMINOPEPTIDASE-RELATED"/>
    <property type="match status" value="1"/>
</dbReference>
<dbReference type="InterPro" id="IPR016024">
    <property type="entry name" value="ARM-type_fold"/>
</dbReference>
<dbReference type="GO" id="GO:0042277">
    <property type="term" value="F:peptide binding"/>
    <property type="evidence" value="ECO:0007669"/>
    <property type="project" value="TreeGrafter"/>
</dbReference>
<dbReference type="Gene3D" id="2.60.40.1730">
    <property type="entry name" value="tricorn interacting facor f3 domain"/>
    <property type="match status" value="1"/>
</dbReference>
<proteinExistence type="inferred from homology"/>
<comment type="caution">
    <text evidence="15">The sequence shown here is derived from an EMBL/GenBank/DDBJ whole genome shotgun (WGS) entry which is preliminary data.</text>
</comment>
<dbReference type="CDD" id="cd09603">
    <property type="entry name" value="M1_APN_like"/>
    <property type="match status" value="1"/>
</dbReference>
<dbReference type="Gene3D" id="1.10.390.10">
    <property type="entry name" value="Neutral Protease Domain 2"/>
    <property type="match status" value="1"/>
</dbReference>
<evidence type="ECO:0000256" key="11">
    <source>
        <dbReference type="ARBA" id="ARBA00023049"/>
    </source>
</evidence>
<evidence type="ECO:0000256" key="12">
    <source>
        <dbReference type="SAM" id="SignalP"/>
    </source>
</evidence>
<evidence type="ECO:0000256" key="9">
    <source>
        <dbReference type="ARBA" id="ARBA00022801"/>
    </source>
</evidence>
<dbReference type="GO" id="GO:0005615">
    <property type="term" value="C:extracellular space"/>
    <property type="evidence" value="ECO:0007669"/>
    <property type="project" value="TreeGrafter"/>
</dbReference>
<dbReference type="EMBL" id="WPIK01000003">
    <property type="protein sequence ID" value="MVN20679.1"/>
    <property type="molecule type" value="Genomic_DNA"/>
</dbReference>
<dbReference type="InterPro" id="IPR027268">
    <property type="entry name" value="Peptidase_M4/M1_CTD_sf"/>
</dbReference>
<dbReference type="InterPro" id="IPR001930">
    <property type="entry name" value="Peptidase_M1"/>
</dbReference>
<dbReference type="InterPro" id="IPR050344">
    <property type="entry name" value="Peptidase_M1_aminopeptidases"/>
</dbReference>
<dbReference type="InterPro" id="IPR014782">
    <property type="entry name" value="Peptidase_M1_dom"/>
</dbReference>
<evidence type="ECO:0000256" key="5">
    <source>
        <dbReference type="ARBA" id="ARBA00015611"/>
    </source>
</evidence>
<comment type="cofactor">
    <cofactor evidence="2">
        <name>Zn(2+)</name>
        <dbReference type="ChEBI" id="CHEBI:29105"/>
    </cofactor>
</comment>
<dbReference type="PRINTS" id="PR00756">
    <property type="entry name" value="ALADIPTASE"/>
</dbReference>
<dbReference type="RefSeq" id="WP_157564384.1">
    <property type="nucleotide sequence ID" value="NZ_WPIK01000003.1"/>
</dbReference>
<evidence type="ECO:0000256" key="10">
    <source>
        <dbReference type="ARBA" id="ARBA00022833"/>
    </source>
</evidence>
<dbReference type="InterPro" id="IPR042097">
    <property type="entry name" value="Aminopeptidase_N-like_N_sf"/>
</dbReference>
<evidence type="ECO:0000259" key="14">
    <source>
        <dbReference type="Pfam" id="PF17900"/>
    </source>
</evidence>
<keyword evidence="6" id="KW-0031">Aminopeptidase</keyword>
<dbReference type="GO" id="GO:0008270">
    <property type="term" value="F:zinc ion binding"/>
    <property type="evidence" value="ECO:0007669"/>
    <property type="project" value="InterPro"/>
</dbReference>
<evidence type="ECO:0000313" key="15">
    <source>
        <dbReference type="EMBL" id="MVN20679.1"/>
    </source>
</evidence>
<sequence length="838" mass="94538">MICNPHKISFVFGLACFIASVTNAQTPADNPALKIYRATPTKINDLVNTKLDVRFDYAKHYLYGKEWVTLKPHFYPTDSLTLDAKGMDISNISVVKNGKNIPLKYVYDSLQLKISLDKKYTSAENYTLYLSYTAKPDELKVKGSAAINDAKGLYFINSNGADKNKPIQIWTQGETESSSAWFPTIDKPDQKTLQEISMTVPSKYVTLSNGKLISQKPAGDGLRTDTWKMDKPNAPYLFMMAVGDFKIYKDKWKDKEVNYYLEPAYAPFAKQIFGFTPELIGFYSQKLGLDFPWNKYSQIVVRDYVSGAMENTTATLHGEYVQKTAREMLDGNYSQGESTIAHELFHQWFGDYVTTESWSNLTVNESFADFSETLWAEHRYGKDEGGAHINENRLAYLNSRDARTKNLVRFHYADKEDMFDVVTYQKGGCILNMLRNYLGEDAFFAGLNLYLRQNALGNGEAQQLRLALEKVSGKDLNWFFNQWYYGAGHPELKIDYKWDEASKTQFVYLNQTQSGQTFTLPMAIDFYVTGKKERRQVWMKDKADTLSFKLASKPNLVNVDGDKVLLAQKTDNKTNEEFVFQYFNAPLYLDRWEAMNALMGKQGDAGARKVILAALKDKYYGLRTLAIRNVNLNSDEVKQAALPELTNITRNDPNNTVKAAAIIALGKLKNPADLTLFRNALNSQSYAVQGAALNALAVQNPDDALKLAKGLEKDNKGTLTQSIVMLYTTKGSEAELPFVTKAFNEAGPQAKFNVMQGYISMLGKINDTQQVNTRVDAFKKLAIQYKQYGVDQYVMGMLGELKAQKQNQAKNADAALKTQLDAQADYIAKAIDEIKAAK</sequence>
<feature type="domain" description="Peptidase M1 membrane alanine aminopeptidase" evidence="13">
    <location>
        <begin position="276"/>
        <end position="483"/>
    </location>
</feature>
<dbReference type="GO" id="GO:0070006">
    <property type="term" value="F:metalloaminopeptidase activity"/>
    <property type="evidence" value="ECO:0007669"/>
    <property type="project" value="TreeGrafter"/>
</dbReference>
<keyword evidence="10" id="KW-0862">Zinc</keyword>
<comment type="catalytic activity">
    <reaction evidence="1">
        <text>Release of an N-terminal amino acid, Xaa-|-Yaa- from a peptide, amide or arylamide. Xaa is preferably Ala, but may be most amino acids including Pro (slow action). When a terminal hydrophobic residue is followed by a prolyl residue, the two may be released as an intact Xaa-Pro dipeptide.</text>
        <dbReference type="EC" id="3.4.11.2"/>
    </reaction>
</comment>
<evidence type="ECO:0000259" key="13">
    <source>
        <dbReference type="Pfam" id="PF01433"/>
    </source>
</evidence>
<dbReference type="Gene3D" id="1.25.10.10">
    <property type="entry name" value="Leucine-rich Repeat Variant"/>
    <property type="match status" value="1"/>
</dbReference>
<evidence type="ECO:0000256" key="3">
    <source>
        <dbReference type="ARBA" id="ARBA00010136"/>
    </source>
</evidence>
<evidence type="ECO:0000256" key="7">
    <source>
        <dbReference type="ARBA" id="ARBA00022670"/>
    </source>
</evidence>
<keyword evidence="8" id="KW-0479">Metal-binding</keyword>
<gene>
    <name evidence="15" type="ORF">GO621_03910</name>
</gene>
<dbReference type="SUPFAM" id="SSF48371">
    <property type="entry name" value="ARM repeat"/>
    <property type="match status" value="1"/>
</dbReference>
<evidence type="ECO:0000256" key="1">
    <source>
        <dbReference type="ARBA" id="ARBA00000098"/>
    </source>
</evidence>
<evidence type="ECO:0000313" key="16">
    <source>
        <dbReference type="Proteomes" id="UP000462014"/>
    </source>
</evidence>
<dbReference type="GO" id="GO:0006508">
    <property type="term" value="P:proteolysis"/>
    <property type="evidence" value="ECO:0007669"/>
    <property type="project" value="UniProtKB-KW"/>
</dbReference>
<dbReference type="EC" id="3.4.11.2" evidence="4"/>
<keyword evidence="7" id="KW-0645">Protease</keyword>
<dbReference type="AlphaFoldDB" id="A0A7K1STN6"/>
<reference evidence="15 16" key="1">
    <citation type="submission" date="2019-12" db="EMBL/GenBank/DDBJ databases">
        <title>Mucilaginibacter sp. HMF7410 genome sequencing and assembly.</title>
        <authorList>
            <person name="Kang H."/>
            <person name="Cha I."/>
            <person name="Kim H."/>
            <person name="Joh K."/>
        </authorList>
    </citation>
    <scope>NUCLEOTIDE SEQUENCE [LARGE SCALE GENOMIC DNA]</scope>
    <source>
        <strain evidence="15 16">HMF7410</strain>
    </source>
</reference>